<dbReference type="SMART" id="SM00717">
    <property type="entry name" value="SANT"/>
    <property type="match status" value="1"/>
</dbReference>
<dbReference type="InterPro" id="IPR009057">
    <property type="entry name" value="Homeodomain-like_sf"/>
</dbReference>
<dbReference type="InterPro" id="IPR001005">
    <property type="entry name" value="SANT/Myb"/>
</dbReference>
<dbReference type="PROSITE" id="PS50090">
    <property type="entry name" value="MYB_LIKE"/>
    <property type="match status" value="1"/>
</dbReference>
<evidence type="ECO:0000259" key="6">
    <source>
        <dbReference type="PROSITE" id="PS51294"/>
    </source>
</evidence>
<evidence type="ECO:0000313" key="8">
    <source>
        <dbReference type="Proteomes" id="UP001237642"/>
    </source>
</evidence>
<gene>
    <name evidence="7" type="ORF">POM88_002998</name>
</gene>
<dbReference type="Gene3D" id="1.20.1740.10">
    <property type="entry name" value="Amino acid/polyamine transporter I"/>
    <property type="match status" value="1"/>
</dbReference>
<keyword evidence="4" id="KW-1133">Transmembrane helix</keyword>
<dbReference type="GO" id="GO:0005634">
    <property type="term" value="C:nucleus"/>
    <property type="evidence" value="ECO:0007669"/>
    <property type="project" value="UniProtKB-SubCell"/>
</dbReference>
<keyword evidence="4" id="KW-0472">Membrane</keyword>
<dbReference type="CDD" id="cd11660">
    <property type="entry name" value="SANT_TRF"/>
    <property type="match status" value="1"/>
</dbReference>
<feature type="transmembrane region" description="Helical" evidence="4">
    <location>
        <begin position="12"/>
        <end position="30"/>
    </location>
</feature>
<feature type="region of interest" description="Disordered" evidence="3">
    <location>
        <begin position="315"/>
        <end position="343"/>
    </location>
</feature>
<keyword evidence="2" id="KW-0539">Nucleus</keyword>
<dbReference type="PANTHER" id="PTHR47122">
    <property type="entry name" value="MYB-LIKE DNA-BINDING DOMAIN CONTAINING PROTEIN, EXPRESSED"/>
    <property type="match status" value="1"/>
</dbReference>
<feature type="domain" description="HTH myb-type" evidence="6">
    <location>
        <begin position="458"/>
        <end position="517"/>
    </location>
</feature>
<dbReference type="SUPFAM" id="SSF46689">
    <property type="entry name" value="Homeodomain-like"/>
    <property type="match status" value="1"/>
</dbReference>
<dbReference type="PANTHER" id="PTHR47122:SF8">
    <property type="entry name" value="MYB-LIKE DOMAIN-CONTAINING PROTEIN"/>
    <property type="match status" value="1"/>
</dbReference>
<dbReference type="Pfam" id="PF00249">
    <property type="entry name" value="Myb_DNA-binding"/>
    <property type="match status" value="1"/>
</dbReference>
<keyword evidence="8" id="KW-1185">Reference proteome</keyword>
<evidence type="ECO:0000256" key="4">
    <source>
        <dbReference type="SAM" id="Phobius"/>
    </source>
</evidence>
<protein>
    <submittedName>
        <fullName evidence="7">Uncharacterized protein</fullName>
    </submittedName>
</protein>
<reference evidence="7" key="2">
    <citation type="submission" date="2023-05" db="EMBL/GenBank/DDBJ databases">
        <authorList>
            <person name="Schelkunov M.I."/>
        </authorList>
    </citation>
    <scope>NUCLEOTIDE SEQUENCE</scope>
    <source>
        <strain evidence="7">Hsosn_3</strain>
        <tissue evidence="7">Leaf</tissue>
    </source>
</reference>
<comment type="caution">
    <text evidence="7">The sequence shown here is derived from an EMBL/GenBank/DDBJ whole genome shotgun (WGS) entry which is preliminary data.</text>
</comment>
<dbReference type="Gene3D" id="1.10.246.220">
    <property type="match status" value="1"/>
</dbReference>
<reference evidence="7" key="1">
    <citation type="submission" date="2023-02" db="EMBL/GenBank/DDBJ databases">
        <title>Genome of toxic invasive species Heracleum sosnowskyi carries increased number of genes despite the absence of recent whole-genome duplications.</title>
        <authorList>
            <person name="Schelkunov M."/>
            <person name="Shtratnikova V."/>
            <person name="Makarenko M."/>
            <person name="Klepikova A."/>
            <person name="Omelchenko D."/>
            <person name="Novikova G."/>
            <person name="Obukhova E."/>
            <person name="Bogdanov V."/>
            <person name="Penin A."/>
            <person name="Logacheva M."/>
        </authorList>
    </citation>
    <scope>NUCLEOTIDE SEQUENCE</scope>
    <source>
        <strain evidence="7">Hsosn_3</strain>
        <tissue evidence="7">Leaf</tissue>
    </source>
</reference>
<accession>A0AAD8JHS6</accession>
<dbReference type="InterPro" id="IPR017930">
    <property type="entry name" value="Myb_dom"/>
</dbReference>
<dbReference type="Proteomes" id="UP001237642">
    <property type="component" value="Unassembled WGS sequence"/>
</dbReference>
<evidence type="ECO:0000256" key="3">
    <source>
        <dbReference type="SAM" id="MobiDB-lite"/>
    </source>
</evidence>
<organism evidence="7 8">
    <name type="scientific">Heracleum sosnowskyi</name>
    <dbReference type="NCBI Taxonomy" id="360622"/>
    <lineage>
        <taxon>Eukaryota</taxon>
        <taxon>Viridiplantae</taxon>
        <taxon>Streptophyta</taxon>
        <taxon>Embryophyta</taxon>
        <taxon>Tracheophyta</taxon>
        <taxon>Spermatophyta</taxon>
        <taxon>Magnoliopsida</taxon>
        <taxon>eudicotyledons</taxon>
        <taxon>Gunneridae</taxon>
        <taxon>Pentapetalae</taxon>
        <taxon>asterids</taxon>
        <taxon>campanulids</taxon>
        <taxon>Apiales</taxon>
        <taxon>Apiaceae</taxon>
        <taxon>Apioideae</taxon>
        <taxon>apioid superclade</taxon>
        <taxon>Tordylieae</taxon>
        <taxon>Tordyliinae</taxon>
        <taxon>Heracleum</taxon>
    </lineage>
</organism>
<name>A0AAD8JHS6_9APIA</name>
<evidence type="ECO:0000313" key="7">
    <source>
        <dbReference type="EMBL" id="KAK1403393.1"/>
    </source>
</evidence>
<keyword evidence="4" id="KW-0812">Transmembrane</keyword>
<feature type="domain" description="Myb-like" evidence="5">
    <location>
        <begin position="458"/>
        <end position="513"/>
    </location>
</feature>
<sequence>MASTRKTSYVNWVASTANTFVILFVIIAGFAHADTSNLKPFFPFGAKGVFQAAAIVYFEIEGRGRKKKRDYQTLTVTAPSLHSTQVHLHIPSCITLQENLDFILEFFMDQIILVRHEMPPELEPGHLQDANSISNTYVGFDDVARSNDDSHLVKSSSGYRNGENATVVLSGSLTNTLSPDSKSNSIGRTIGESNRIMSSKHELETFKGANYSNLHTSSETDNAKKQMDVSDRFLGGVGSDHIGKDTAFSPGITVDGISCCRRVVLNDEGRVNGRDIGVGGFDVPESEPSCQRNNACALLSQRRSRKPTLRYINELSEPNPKCSKKTRKVSTSPSATKSPGVGSNAIKSRTPVLCSDESFMEAIQVPFDSQVQAAVECQKQIPVRCQKQVPVDSRVKVPVDSRVKIPVDSQKQVQGDSPVREECRKQHALIEYQVRDTELETSRDKLKHDFNTISKKVKCSRKHKVWTIVEVRNLIDGVSQYGVGKWTDIKRLLFSSSAHRTPVDLKDKWRNLIKASCAEEQRKKEMQDKKGRNQPWRPLPKSILRRVRELAMMYPCPYNGNSDDLRVCQDSSPSYSAIRTCSPLHIRKRKVHRKTVLD</sequence>
<evidence type="ECO:0000259" key="5">
    <source>
        <dbReference type="PROSITE" id="PS50090"/>
    </source>
</evidence>
<dbReference type="PROSITE" id="PS51294">
    <property type="entry name" value="HTH_MYB"/>
    <property type="match status" value="1"/>
</dbReference>
<comment type="subcellular location">
    <subcellularLocation>
        <location evidence="1">Nucleus</location>
    </subcellularLocation>
</comment>
<dbReference type="EMBL" id="JAUIZM010000001">
    <property type="protein sequence ID" value="KAK1403393.1"/>
    <property type="molecule type" value="Genomic_DNA"/>
</dbReference>
<evidence type="ECO:0000256" key="1">
    <source>
        <dbReference type="ARBA" id="ARBA00004123"/>
    </source>
</evidence>
<proteinExistence type="predicted"/>
<dbReference type="AlphaFoldDB" id="A0AAD8JHS6"/>
<evidence type="ECO:0000256" key="2">
    <source>
        <dbReference type="ARBA" id="ARBA00023242"/>
    </source>
</evidence>